<dbReference type="SUPFAM" id="SSF53474">
    <property type="entry name" value="alpha/beta-Hydrolases"/>
    <property type="match status" value="1"/>
</dbReference>
<feature type="region of interest" description="Disordered" evidence="1">
    <location>
        <begin position="259"/>
        <end position="278"/>
    </location>
</feature>
<evidence type="ECO:0000313" key="3">
    <source>
        <dbReference type="Proteomes" id="UP001223547"/>
    </source>
</evidence>
<organism evidence="2 3">
    <name type="scientific">Marinobacter albus</name>
    <dbReference type="NCBI Taxonomy" id="3030833"/>
    <lineage>
        <taxon>Bacteria</taxon>
        <taxon>Pseudomonadati</taxon>
        <taxon>Pseudomonadota</taxon>
        <taxon>Gammaproteobacteria</taxon>
        <taxon>Pseudomonadales</taxon>
        <taxon>Marinobacteraceae</taxon>
        <taxon>Marinobacter</taxon>
    </lineage>
</organism>
<proteinExistence type="predicted"/>
<reference evidence="2 3" key="1">
    <citation type="submission" date="2023-05" db="EMBL/GenBank/DDBJ databases">
        <title>Marinobacter albus sp. nov., a marine bacterium isolated from sand in a coastal intertidal zone of huludao.</title>
        <authorList>
            <person name="Deng T."/>
        </authorList>
    </citation>
    <scope>NUCLEOTIDE SEQUENCE [LARGE SCALE GENOMIC DNA]</scope>
    <source>
        <strain evidence="2 3">M216</strain>
    </source>
</reference>
<comment type="caution">
    <text evidence="2">The sequence shown here is derived from an EMBL/GenBank/DDBJ whole genome shotgun (WGS) entry which is preliminary data.</text>
</comment>
<gene>
    <name evidence="2" type="ORF">QQF73_02050</name>
</gene>
<feature type="compositionally biased region" description="Acidic residues" evidence="1">
    <location>
        <begin position="122"/>
        <end position="134"/>
    </location>
</feature>
<keyword evidence="3" id="KW-1185">Reference proteome</keyword>
<dbReference type="InterPro" id="IPR029058">
    <property type="entry name" value="AB_hydrolase_fold"/>
</dbReference>
<evidence type="ECO:0000256" key="1">
    <source>
        <dbReference type="SAM" id="MobiDB-lite"/>
    </source>
</evidence>
<protein>
    <submittedName>
        <fullName evidence="2">DUF3530 family protein</fullName>
    </submittedName>
</protein>
<evidence type="ECO:0000313" key="2">
    <source>
        <dbReference type="EMBL" id="MDK9556392.1"/>
    </source>
</evidence>
<feature type="region of interest" description="Disordered" evidence="1">
    <location>
        <begin position="115"/>
        <end position="134"/>
    </location>
</feature>
<dbReference type="Proteomes" id="UP001223547">
    <property type="component" value="Unassembled WGS sequence"/>
</dbReference>
<dbReference type="InterPro" id="IPR022529">
    <property type="entry name" value="DUF3530"/>
</dbReference>
<name>A0ABT7H8L4_9GAMM</name>
<dbReference type="RefSeq" id="WP_285367060.1">
    <property type="nucleotide sequence ID" value="NZ_JASSQD010000001.1"/>
</dbReference>
<sequence>MLPIVLWLAGTLVMADEDSPAAPAPDRSGFTTGLGEMELSQSFPGAAIWLELEDGDRALGLFYPEREPPAEGALVLLADVGGNAASGLVGGLRAQLIKRGWAVLAVGLPAPSPKLQQAMEASPDDGEPASDDDGDVSAVMIDVMASPDGESPEQRYRRRVQQSLEAAVDILASRGYDRPVLLGVGRASGHLVAVQQSLPNPGRMIWVAPAFYPRDAATLTEDLAVGGPGILELYASRRGSDDEVPRRWTDLRRAGVGAYERQPVSLQQPPSAQDAPAVAGRIDAWLRSR</sequence>
<accession>A0ABT7H8L4</accession>
<dbReference type="Pfam" id="PF12048">
    <property type="entry name" value="DUF3530"/>
    <property type="match status" value="1"/>
</dbReference>
<dbReference type="EMBL" id="JASSQD010000001">
    <property type="protein sequence ID" value="MDK9556392.1"/>
    <property type="molecule type" value="Genomic_DNA"/>
</dbReference>